<sequence length="1233" mass="139015">MTEKVLSAAKRACSSPSDVLRKEFDQLDQQYSYEHAVLGSYRLEPSGAEQMAEENAPSILTTLAVPQSFDNEGGGQKENEQKISIQSTTSKKSVRFKELDTPEIWLNEDFNKSFNQTKFGITLKEMVKKTRKALSWKNLRLMLIDWLFLAILGIGMALTSMFIDGVVEYLQTFQLVLMTISGNTGNIYFDYFCTYLSWLGYTELLVICSAIFVHYVAPQAIGSGIPEMKCSLRGVVLKDYLAARTLISKIVGLTFSLGSGIPIGKMGPFVHVAASTANLLSNVAARFEGAYGNECRKSEMLAAACATGVACCFSAPIGGVLFSIETTTMHFSVRNYWRGFFAAACGATVFRLLRVVAFETEVTLVAFYQTHFPEDAFEPEELPFFALIGLLCGFIGAGFIVFYRSFVIFLRQNSFVKEQIRKNWLIYPAIIAFLVATVTYPRGYGRFLSGRYKFTRTVIDFFSNCTWSKGLRHPIYSPHGCHSELLGSWSNHEGYGPYNVFLVLTLFAFTFLLLSALCNTMPIPCGMFMPLFVVGAAFGRLIGEIISSIFPDGIPGGTDQPIFPGIYAVVGAASLTGAITHSVSVAMICCEITGQLIYIIPLMIAVIIANAVCAYIQPSIYDVMIGIKNLPYLPDIPPSNAEVHLYAAENIMEANVRYICRVTKFEEIRKLIIEMPKLRSFPVVDDPTSLMLLGSISRRTILEILNAQIGEEARKREAERRIRIAIETIDKHFREAQMDETKSDSECTAIGLTKLNGQERLLEDLDKEEEDGRRRVFSHGAYDMNRTPNGDTKNILDKPNKRMVRCSLSEGALIQKKHFYDDSKRKKSKENKFKKEQQKMSICSQIYPVNEQKRDNNIAFEDNKDGNSSRFVVEPVISTKRRNLSSGQLFPSVRAVRRNAFALMPWKTISDSDESSEAGTSPPKKISCPDLKMATMHSQWGPFDHQLSLSKNISEYVRSVKRKLRMMQNKHLAEPVDYDLHDDERREWELAKLCEEIEIEEKLIDPAPFQLVRRTSVYKVHSLFSLLDLNRAYVTDRGRLVGVVALRDLRIAIQKSQSGLPMYRSNLDTLKEKRQNSVFPVEQSVNISNNFGRNSIQDADLEGARKLIGNGHFVGINSNEVYLEENNKNMSELEENKGMQQEQTTRPTSLQIIREEFEPKELNNGMRLRLGSRIFESQTSSTPLSEHISPTDPNNVAQAVEYLRRRSVAVEDLKTLEETPLPEVIQDLQKEME</sequence>
<dbReference type="FunFam" id="1.10.3080.10:FF:000022">
    <property type="entry name" value="Chloride channel protein"/>
    <property type="match status" value="1"/>
</dbReference>
<dbReference type="CDD" id="cd03683">
    <property type="entry name" value="ClC_1_like"/>
    <property type="match status" value="1"/>
</dbReference>
<dbReference type="AlphaFoldDB" id="A0A914L4Y5"/>
<keyword evidence="5 10" id="KW-1133">Transmembrane helix</keyword>
<feature type="transmembrane region" description="Helical" evidence="10">
    <location>
        <begin position="498"/>
        <end position="518"/>
    </location>
</feature>
<dbReference type="PROSITE" id="PS51371">
    <property type="entry name" value="CBS"/>
    <property type="match status" value="2"/>
</dbReference>
<keyword evidence="2 10" id="KW-0813">Transport</keyword>
<dbReference type="InterPro" id="IPR050970">
    <property type="entry name" value="Cl_channel_volt-gated"/>
</dbReference>
<keyword evidence="4" id="KW-0677">Repeat</keyword>
<feature type="transmembrane region" description="Helical" evidence="10">
    <location>
        <begin position="562"/>
        <end position="589"/>
    </location>
</feature>
<evidence type="ECO:0000256" key="10">
    <source>
        <dbReference type="RuleBase" id="RU361221"/>
    </source>
</evidence>
<dbReference type="WBParaSite" id="Minc3s00261g08864">
    <property type="protein sequence ID" value="Minc3s00261g08864"/>
    <property type="gene ID" value="Minc3s00261g08864"/>
</dbReference>
<proteinExistence type="inferred from homology"/>
<name>A0A914L4Y5_MELIC</name>
<keyword evidence="11" id="KW-0175">Coiled coil</keyword>
<keyword evidence="7 10" id="KW-0472">Membrane</keyword>
<feature type="domain" description="CBS" evidence="12">
    <location>
        <begin position="652"/>
        <end position="712"/>
    </location>
</feature>
<feature type="transmembrane region" description="Helical" evidence="10">
    <location>
        <begin position="424"/>
        <end position="443"/>
    </location>
</feature>
<dbReference type="GO" id="GO:0005247">
    <property type="term" value="F:voltage-gated chloride channel activity"/>
    <property type="evidence" value="ECO:0007669"/>
    <property type="project" value="TreeGrafter"/>
</dbReference>
<evidence type="ECO:0000256" key="6">
    <source>
        <dbReference type="ARBA" id="ARBA00023065"/>
    </source>
</evidence>
<dbReference type="Gene3D" id="3.10.580.10">
    <property type="entry name" value="CBS-domain"/>
    <property type="match status" value="2"/>
</dbReference>
<dbReference type="GO" id="GO:0005886">
    <property type="term" value="C:plasma membrane"/>
    <property type="evidence" value="ECO:0007669"/>
    <property type="project" value="TreeGrafter"/>
</dbReference>
<comment type="similarity">
    <text evidence="10">Belongs to the chloride channel (TC 2.A.49) family.</text>
</comment>
<dbReference type="PANTHER" id="PTHR45720:SF13">
    <property type="entry name" value="CHLORIDE CHANNEL PROTEIN"/>
    <property type="match status" value="1"/>
</dbReference>
<evidence type="ECO:0000256" key="3">
    <source>
        <dbReference type="ARBA" id="ARBA00022692"/>
    </source>
</evidence>
<keyword evidence="9" id="KW-0129">CBS domain</keyword>
<feature type="transmembrane region" description="Helical" evidence="10">
    <location>
        <begin position="169"/>
        <end position="189"/>
    </location>
</feature>
<dbReference type="InterPro" id="IPR046342">
    <property type="entry name" value="CBS_dom_sf"/>
</dbReference>
<dbReference type="SUPFAM" id="SSF54631">
    <property type="entry name" value="CBS-domain pair"/>
    <property type="match status" value="1"/>
</dbReference>
<evidence type="ECO:0000256" key="7">
    <source>
        <dbReference type="ARBA" id="ARBA00023136"/>
    </source>
</evidence>
<comment type="subcellular location">
    <subcellularLocation>
        <location evidence="1 10">Membrane</location>
        <topology evidence="1 10">Multi-pass membrane protein</topology>
    </subcellularLocation>
</comment>
<dbReference type="InterPro" id="IPR001807">
    <property type="entry name" value="ClC"/>
</dbReference>
<keyword evidence="3 10" id="KW-0812">Transmembrane</keyword>
<evidence type="ECO:0000256" key="8">
    <source>
        <dbReference type="ARBA" id="ARBA00023214"/>
    </source>
</evidence>
<dbReference type="Gene3D" id="1.10.3080.10">
    <property type="entry name" value="Clc chloride channel"/>
    <property type="match status" value="1"/>
</dbReference>
<dbReference type="Pfam" id="PF00654">
    <property type="entry name" value="Voltage_CLC"/>
    <property type="match status" value="1"/>
</dbReference>
<organism evidence="13 14">
    <name type="scientific">Meloidogyne incognita</name>
    <name type="common">Southern root-knot nematode worm</name>
    <name type="synonym">Oxyuris incognita</name>
    <dbReference type="NCBI Taxonomy" id="6306"/>
    <lineage>
        <taxon>Eukaryota</taxon>
        <taxon>Metazoa</taxon>
        <taxon>Ecdysozoa</taxon>
        <taxon>Nematoda</taxon>
        <taxon>Chromadorea</taxon>
        <taxon>Rhabditida</taxon>
        <taxon>Tylenchina</taxon>
        <taxon>Tylenchomorpha</taxon>
        <taxon>Tylenchoidea</taxon>
        <taxon>Meloidogynidae</taxon>
        <taxon>Meloidogyninae</taxon>
        <taxon>Meloidogyne</taxon>
        <taxon>Meloidogyne incognita group</taxon>
    </lineage>
</organism>
<evidence type="ECO:0000256" key="2">
    <source>
        <dbReference type="ARBA" id="ARBA00022448"/>
    </source>
</evidence>
<evidence type="ECO:0000259" key="12">
    <source>
        <dbReference type="PROSITE" id="PS51371"/>
    </source>
</evidence>
<keyword evidence="8 10" id="KW-0868">Chloride</keyword>
<evidence type="ECO:0000256" key="11">
    <source>
        <dbReference type="SAM" id="Coils"/>
    </source>
</evidence>
<dbReference type="PANTHER" id="PTHR45720">
    <property type="entry name" value="CHLORIDE CHANNEL PROTEIN 2"/>
    <property type="match status" value="1"/>
</dbReference>
<feature type="transmembrane region" description="Helical" evidence="10">
    <location>
        <begin position="530"/>
        <end position="550"/>
    </location>
</feature>
<feature type="transmembrane region" description="Helical" evidence="10">
    <location>
        <begin position="141"/>
        <end position="163"/>
    </location>
</feature>
<protein>
    <recommendedName>
        <fullName evidence="10">Chloride channel protein</fullName>
    </recommendedName>
</protein>
<evidence type="ECO:0000256" key="1">
    <source>
        <dbReference type="ARBA" id="ARBA00004141"/>
    </source>
</evidence>
<evidence type="ECO:0000313" key="13">
    <source>
        <dbReference type="Proteomes" id="UP000887563"/>
    </source>
</evidence>
<evidence type="ECO:0000256" key="9">
    <source>
        <dbReference type="PROSITE-ProRule" id="PRU00703"/>
    </source>
</evidence>
<dbReference type="InterPro" id="IPR000644">
    <property type="entry name" value="CBS_dom"/>
</dbReference>
<accession>A0A914L4Y5</accession>
<feature type="coiled-coil region" evidence="11">
    <location>
        <begin position="715"/>
        <end position="775"/>
    </location>
</feature>
<dbReference type="Proteomes" id="UP000887563">
    <property type="component" value="Unplaced"/>
</dbReference>
<evidence type="ECO:0000256" key="5">
    <source>
        <dbReference type="ARBA" id="ARBA00022989"/>
    </source>
</evidence>
<dbReference type="PRINTS" id="PR00762">
    <property type="entry name" value="CLCHANNEL"/>
</dbReference>
<dbReference type="SMART" id="SM00116">
    <property type="entry name" value="CBS"/>
    <property type="match status" value="2"/>
</dbReference>
<evidence type="ECO:0000313" key="14">
    <source>
        <dbReference type="WBParaSite" id="Minc3s00261g08864"/>
    </source>
</evidence>
<dbReference type="SUPFAM" id="SSF81340">
    <property type="entry name" value="Clc chloride channel"/>
    <property type="match status" value="1"/>
</dbReference>
<keyword evidence="6 10" id="KW-0406">Ion transport</keyword>
<feature type="domain" description="CBS" evidence="12">
    <location>
        <begin position="1004"/>
        <end position="1062"/>
    </location>
</feature>
<feature type="transmembrane region" description="Helical" evidence="10">
    <location>
        <begin position="301"/>
        <end position="324"/>
    </location>
</feature>
<feature type="transmembrane region" description="Helical" evidence="10">
    <location>
        <begin position="336"/>
        <end position="357"/>
    </location>
</feature>
<feature type="transmembrane region" description="Helical" evidence="10">
    <location>
        <begin position="596"/>
        <end position="617"/>
    </location>
</feature>
<reference evidence="14" key="1">
    <citation type="submission" date="2022-11" db="UniProtKB">
        <authorList>
            <consortium name="WormBaseParasite"/>
        </authorList>
    </citation>
    <scope>IDENTIFICATION</scope>
</reference>
<evidence type="ECO:0000256" key="4">
    <source>
        <dbReference type="ARBA" id="ARBA00022737"/>
    </source>
</evidence>
<feature type="transmembrane region" description="Helical" evidence="10">
    <location>
        <begin position="196"/>
        <end position="217"/>
    </location>
</feature>
<feature type="transmembrane region" description="Helical" evidence="10">
    <location>
        <begin position="382"/>
        <end position="403"/>
    </location>
</feature>
<dbReference type="InterPro" id="IPR014743">
    <property type="entry name" value="Cl-channel_core"/>
</dbReference>
<keyword evidence="13" id="KW-1185">Reference proteome</keyword>